<dbReference type="CDD" id="cd13604">
    <property type="entry name" value="PBP2_TRAP_ketoacid_lactate_like"/>
    <property type="match status" value="1"/>
</dbReference>
<feature type="chain" id="PRO_5037868745" evidence="4">
    <location>
        <begin position="23"/>
        <end position="352"/>
    </location>
</feature>
<dbReference type="Pfam" id="PF03480">
    <property type="entry name" value="DctP"/>
    <property type="match status" value="1"/>
</dbReference>
<dbReference type="InterPro" id="IPR026289">
    <property type="entry name" value="SBP_TakP-like"/>
</dbReference>
<dbReference type="RefSeq" id="WP_168989222.1">
    <property type="nucleotide sequence ID" value="NZ_CAWPHM010000036.1"/>
</dbReference>
<dbReference type="PANTHER" id="PTHR33376:SF5">
    <property type="entry name" value="EXTRACYTOPLASMIC SOLUTE RECEPTOR PROTEIN"/>
    <property type="match status" value="1"/>
</dbReference>
<evidence type="ECO:0000313" key="6">
    <source>
        <dbReference type="Proteomes" id="UP000599523"/>
    </source>
</evidence>
<organism evidence="5 6">
    <name type="scientific">Azoarcus taiwanensis</name>
    <dbReference type="NCBI Taxonomy" id="666964"/>
    <lineage>
        <taxon>Bacteria</taxon>
        <taxon>Pseudomonadati</taxon>
        <taxon>Pseudomonadota</taxon>
        <taxon>Betaproteobacteria</taxon>
        <taxon>Rhodocyclales</taxon>
        <taxon>Zoogloeaceae</taxon>
        <taxon>Azoarcus</taxon>
    </lineage>
</organism>
<feature type="binding site" evidence="3">
    <location>
        <position position="210"/>
    </location>
    <ligand>
        <name>Na(+)</name>
        <dbReference type="ChEBI" id="CHEBI:29101"/>
    </ligand>
</feature>
<feature type="binding site" evidence="2">
    <location>
        <position position="172"/>
    </location>
    <ligand>
        <name>substrate</name>
    </ligand>
</feature>
<keyword evidence="6" id="KW-1185">Reference proteome</keyword>
<feature type="binding site" evidence="2">
    <location>
        <position position="151"/>
    </location>
    <ligand>
        <name>substrate</name>
    </ligand>
</feature>
<dbReference type="GO" id="GO:0031317">
    <property type="term" value="C:tripartite ATP-independent periplasmic transporter complex"/>
    <property type="evidence" value="ECO:0007669"/>
    <property type="project" value="InterPro"/>
</dbReference>
<dbReference type="GO" id="GO:0046872">
    <property type="term" value="F:metal ion binding"/>
    <property type="evidence" value="ECO:0007669"/>
    <property type="project" value="UniProtKB-KW"/>
</dbReference>
<sequence length="352" mass="38672">MKKLLGTFLAASAITVAAPVAADFDRVRWQVPMSFASSLTALGDTMPKVAEMLAASSGGRVNLQVFEPGALIPALGVFENVSTGNVPAGYSWMGYEWGQLPVSALFGATPFGLESGEFVAWMYFHGGDALLKEAFAPHNVYPILCGTIAPEAAGWFREPITSVDQFRGMKFRAAGVGGEIMAEFGKSVTMLPGGELYQALETGVLDATEFSLPTVDEQLGFFQVAKYYALPGWHQPSTNQYLYINMDEWNKLNDQTKALIENTCMAGNMYALARAEALQGAALKRFQEQGVTLMQYDDDILNAFKEATDRVMERRSGSDPMWAKVYGSMKEFQAEHAVWKKYGYLPRDYGLE</sequence>
<dbReference type="InterPro" id="IPR038404">
    <property type="entry name" value="TRAP_DctP_sf"/>
</dbReference>
<dbReference type="Proteomes" id="UP000599523">
    <property type="component" value="Unassembled WGS sequence"/>
</dbReference>
<evidence type="ECO:0000313" key="5">
    <source>
        <dbReference type="EMBL" id="NMG04558.1"/>
    </source>
</evidence>
<proteinExistence type="predicted"/>
<gene>
    <name evidence="5" type="ORF">GPA21_16510</name>
</gene>
<feature type="signal peptide" evidence="4">
    <location>
        <begin position="1"/>
        <end position="22"/>
    </location>
</feature>
<dbReference type="PANTHER" id="PTHR33376">
    <property type="match status" value="1"/>
</dbReference>
<evidence type="ECO:0000256" key="4">
    <source>
        <dbReference type="SAM" id="SignalP"/>
    </source>
</evidence>
<feature type="binding site" evidence="3">
    <location>
        <position position="209"/>
    </location>
    <ligand>
        <name>substrate</name>
    </ligand>
</feature>
<dbReference type="NCBIfam" id="NF037995">
    <property type="entry name" value="TRAP_S1"/>
    <property type="match status" value="1"/>
</dbReference>
<name>A0A972F958_9RHOO</name>
<feature type="binding site" evidence="3">
    <location>
        <position position="235"/>
    </location>
    <ligand>
        <name>substrate</name>
    </ligand>
</feature>
<evidence type="ECO:0000256" key="3">
    <source>
        <dbReference type="PIRSR" id="PIRSR039026-2"/>
    </source>
</evidence>
<dbReference type="Gene3D" id="3.40.190.170">
    <property type="entry name" value="Bacterial extracellular solute-binding protein, family 7"/>
    <property type="match status" value="1"/>
</dbReference>
<evidence type="ECO:0000256" key="1">
    <source>
        <dbReference type="ARBA" id="ARBA00022729"/>
    </source>
</evidence>
<dbReference type="EMBL" id="WTVM01000132">
    <property type="protein sequence ID" value="NMG04558.1"/>
    <property type="molecule type" value="Genomic_DNA"/>
</dbReference>
<dbReference type="AlphaFoldDB" id="A0A972F958"/>
<protein>
    <submittedName>
        <fullName evidence="5">C4-dicarboxylate ABC transporter</fullName>
    </submittedName>
</protein>
<comment type="caution">
    <text evidence="5">The sequence shown here is derived from an EMBL/GenBank/DDBJ whole genome shotgun (WGS) entry which is preliminary data.</text>
</comment>
<accession>A0A972F958</accession>
<keyword evidence="1 4" id="KW-0732">Signal</keyword>
<reference evidence="5" key="1">
    <citation type="submission" date="2019-12" db="EMBL/GenBank/DDBJ databases">
        <title>Comparative genomics gives insights into the taxonomy of the Azoarcus-Aromatoleum group and reveals separate origins of nif in the plant-associated Azoarcus and non-plant-associated Aromatoleum sub-groups.</title>
        <authorList>
            <person name="Lafos M."/>
            <person name="Maluk M."/>
            <person name="Batista M."/>
            <person name="Junghare M."/>
            <person name="Carmona M."/>
            <person name="Faoro H."/>
            <person name="Cruz L.M."/>
            <person name="Battistoni F."/>
            <person name="De Souza E."/>
            <person name="Pedrosa F."/>
            <person name="Chen W.-M."/>
            <person name="Poole P.S."/>
            <person name="Dixon R.A."/>
            <person name="James E.K."/>
        </authorList>
    </citation>
    <scope>NUCLEOTIDE SEQUENCE</scope>
    <source>
        <strain evidence="5">NSC3</strain>
    </source>
</reference>
<dbReference type="PIRSF" id="PIRSF039026">
    <property type="entry name" value="SiaP"/>
    <property type="match status" value="1"/>
</dbReference>
<evidence type="ECO:0000256" key="2">
    <source>
        <dbReference type="PIRSR" id="PIRSR039026-1"/>
    </source>
</evidence>
<dbReference type="Gene3D" id="3.40.190.10">
    <property type="entry name" value="Periplasmic binding protein-like II"/>
    <property type="match status" value="1"/>
</dbReference>
<dbReference type="GO" id="GO:0055085">
    <property type="term" value="P:transmembrane transport"/>
    <property type="evidence" value="ECO:0007669"/>
    <property type="project" value="InterPro"/>
</dbReference>
<dbReference type="InterPro" id="IPR018389">
    <property type="entry name" value="DctP_fam"/>
</dbReference>
<keyword evidence="3" id="KW-0479">Metal-binding</keyword>